<evidence type="ECO:0000313" key="4">
    <source>
        <dbReference type="Proteomes" id="UP000198939"/>
    </source>
</evidence>
<dbReference type="STRING" id="501024.RTCCBAU85039_0847"/>
<dbReference type="Pfam" id="PF19645">
    <property type="entry name" value="DUF6148"/>
    <property type="match status" value="1"/>
</dbReference>
<evidence type="ECO:0000313" key="3">
    <source>
        <dbReference type="Proteomes" id="UP000183063"/>
    </source>
</evidence>
<accession>A0A1H8DER1</accession>
<keyword evidence="4" id="KW-1185">Reference proteome</keyword>
<dbReference type="EMBL" id="FOCV01000002">
    <property type="protein sequence ID" value="SEN05585.1"/>
    <property type="molecule type" value="Genomic_DNA"/>
</dbReference>
<dbReference type="AlphaFoldDB" id="A0A1H8DER1"/>
<dbReference type="RefSeq" id="WP_072371191.1">
    <property type="nucleotide sequence ID" value="NZ_FNXB01000004.1"/>
</dbReference>
<dbReference type="InterPro" id="IPR046146">
    <property type="entry name" value="DUF6148"/>
</dbReference>
<gene>
    <name evidence="1" type="ORF">RTCCBAU85039_0847</name>
    <name evidence="2" type="ORF">SAMN05216228_100226</name>
</gene>
<evidence type="ECO:0000313" key="1">
    <source>
        <dbReference type="EMBL" id="SEH51487.1"/>
    </source>
</evidence>
<reference evidence="3" key="3">
    <citation type="submission" date="2016-10" db="EMBL/GenBank/DDBJ databases">
        <authorList>
            <person name="Wibberg D."/>
        </authorList>
    </citation>
    <scope>NUCLEOTIDE SEQUENCE [LARGE SCALE GENOMIC DNA]</scope>
</reference>
<dbReference type="Proteomes" id="UP000198939">
    <property type="component" value="Unassembled WGS sequence"/>
</dbReference>
<evidence type="ECO:0000313" key="2">
    <source>
        <dbReference type="EMBL" id="SEN05585.1"/>
    </source>
</evidence>
<proteinExistence type="predicted"/>
<dbReference type="OrthoDB" id="80936at2"/>
<sequence length="74" mass="7930">MAGITLDQAQRQLDAYLAASEAVARKQSYSIAGRSLTLADAADIQKSIEYWNALVQKLSAAASGRGRLRYGVAE</sequence>
<dbReference type="Proteomes" id="UP000183063">
    <property type="component" value="Unassembled WGS sequence"/>
</dbReference>
<organism evidence="1 3">
    <name type="scientific">Rhizobium tibeticum</name>
    <dbReference type="NCBI Taxonomy" id="501024"/>
    <lineage>
        <taxon>Bacteria</taxon>
        <taxon>Pseudomonadati</taxon>
        <taxon>Pseudomonadota</taxon>
        <taxon>Alphaproteobacteria</taxon>
        <taxon>Hyphomicrobiales</taxon>
        <taxon>Rhizobiaceae</taxon>
        <taxon>Rhizobium/Agrobacterium group</taxon>
        <taxon>Rhizobium</taxon>
    </lineage>
</organism>
<name>A0A1H8DER1_9HYPH</name>
<reference evidence="1" key="1">
    <citation type="submission" date="2016-10" db="EMBL/GenBank/DDBJ databases">
        <authorList>
            <person name="de Groot N.N."/>
        </authorList>
    </citation>
    <scope>NUCLEOTIDE SEQUENCE [LARGE SCALE GENOMIC DNA]</scope>
    <source>
        <strain evidence="1">CCBAU85039</strain>
    </source>
</reference>
<reference evidence="2 4" key="2">
    <citation type="submission" date="2016-10" db="EMBL/GenBank/DDBJ databases">
        <authorList>
            <person name="Varghese N."/>
            <person name="Submissions S."/>
        </authorList>
    </citation>
    <scope>NUCLEOTIDE SEQUENCE [LARGE SCALE GENOMIC DNA]</scope>
    <source>
        <strain evidence="2 4">CGMCC 1.7071</strain>
    </source>
</reference>
<dbReference type="EMBL" id="FNXB01000004">
    <property type="protein sequence ID" value="SEH51487.1"/>
    <property type="molecule type" value="Genomic_DNA"/>
</dbReference>
<protein>
    <submittedName>
        <fullName evidence="1">Uncharacterized protein</fullName>
    </submittedName>
</protein>